<comment type="caution">
    <text evidence="4">The sequence shown here is derived from an EMBL/GenBank/DDBJ whole genome shotgun (WGS) entry which is preliminary data.</text>
</comment>
<name>A0ABR7GMZ3_9FIRM</name>
<evidence type="ECO:0000256" key="1">
    <source>
        <dbReference type="ARBA" id="ARBA00022737"/>
    </source>
</evidence>
<dbReference type="EMBL" id="JACOPK010000005">
    <property type="protein sequence ID" value="MBC5695678.1"/>
    <property type="molecule type" value="Genomic_DNA"/>
</dbReference>
<feature type="domain" description="SLH" evidence="3">
    <location>
        <begin position="275"/>
        <end position="331"/>
    </location>
</feature>
<accession>A0ABR7GMZ3</accession>
<keyword evidence="1" id="KW-0677">Repeat</keyword>
<protein>
    <submittedName>
        <fullName evidence="4">S-layer homology domain-containing protein</fullName>
    </submittedName>
</protein>
<evidence type="ECO:0000259" key="3">
    <source>
        <dbReference type="PROSITE" id="PS51272"/>
    </source>
</evidence>
<sequence>MKRIVSLLLALMTVCSMAVFSASAAEEELPTVVSVKVDLAGWPGMYGGTVAVVYAYDADGNDIFSKVDWSITDEEGQEPSEVYIRNKGVWVDPDAKPGYYTLKGTGRDGRALGEAYTTFPVLQGSGGYISREKHAITAKAGVGGSISPNGTSSITNGNNQNYTITANNGYKIADVLVDGKSIGAVASYKFVKVQTAHTIEARFATAPMKDPDTGFSDIAKSDYFYDAVKWAVGSKVTSGLTETTFGPQETCTRAQTVTFLWRAAGSPQTNSVDNPFTDVKRSDYYYQAVLWAVANNVTNGVSATSFDPNVTVQRDQVVTFLWRASGKPAAKADLAFSDLADGAFYADAVQWAVAHGITTGTSSTTFAPADGCTRAQIVTFLYRSKN</sequence>
<keyword evidence="5" id="KW-1185">Reference proteome</keyword>
<evidence type="ECO:0000313" key="5">
    <source>
        <dbReference type="Proteomes" id="UP000641741"/>
    </source>
</evidence>
<keyword evidence="2" id="KW-0732">Signal</keyword>
<reference evidence="4 5" key="1">
    <citation type="submission" date="2020-08" db="EMBL/GenBank/DDBJ databases">
        <title>Genome public.</title>
        <authorList>
            <person name="Liu C."/>
            <person name="Sun Q."/>
        </authorList>
    </citation>
    <scope>NUCLEOTIDE SEQUENCE [LARGE SCALE GENOMIC DNA]</scope>
    <source>
        <strain evidence="4 5">M2</strain>
    </source>
</reference>
<feature type="signal peptide" evidence="2">
    <location>
        <begin position="1"/>
        <end position="24"/>
    </location>
</feature>
<organism evidence="4 5">
    <name type="scientific">Agathobaculum hominis</name>
    <dbReference type="NCBI Taxonomy" id="2763014"/>
    <lineage>
        <taxon>Bacteria</taxon>
        <taxon>Bacillati</taxon>
        <taxon>Bacillota</taxon>
        <taxon>Clostridia</taxon>
        <taxon>Eubacteriales</taxon>
        <taxon>Butyricicoccaceae</taxon>
        <taxon>Agathobaculum</taxon>
    </lineage>
</organism>
<dbReference type="PROSITE" id="PS51272">
    <property type="entry name" value="SLH"/>
    <property type="match status" value="3"/>
</dbReference>
<feature type="chain" id="PRO_5045637328" evidence="2">
    <location>
        <begin position="25"/>
        <end position="386"/>
    </location>
</feature>
<evidence type="ECO:0000313" key="4">
    <source>
        <dbReference type="EMBL" id="MBC5695678.1"/>
    </source>
</evidence>
<gene>
    <name evidence="4" type="ORF">H8S02_06935</name>
</gene>
<feature type="domain" description="SLH" evidence="3">
    <location>
        <begin position="332"/>
        <end position="386"/>
    </location>
</feature>
<feature type="domain" description="SLH" evidence="3">
    <location>
        <begin position="211"/>
        <end position="274"/>
    </location>
</feature>
<dbReference type="Pfam" id="PF00395">
    <property type="entry name" value="SLH"/>
    <property type="match status" value="3"/>
</dbReference>
<proteinExistence type="predicted"/>
<evidence type="ECO:0000256" key="2">
    <source>
        <dbReference type="SAM" id="SignalP"/>
    </source>
</evidence>
<dbReference type="InterPro" id="IPR001119">
    <property type="entry name" value="SLH_dom"/>
</dbReference>
<dbReference type="Proteomes" id="UP000641741">
    <property type="component" value="Unassembled WGS sequence"/>
</dbReference>
<dbReference type="RefSeq" id="WP_186969897.1">
    <property type="nucleotide sequence ID" value="NZ_JACOPK010000005.1"/>
</dbReference>